<proteinExistence type="predicted"/>
<name>A0ABD6Z1Q2_ENTCA</name>
<gene>
    <name evidence="1" type="ORF">GFU50_12600</name>
</gene>
<evidence type="ECO:0000313" key="2">
    <source>
        <dbReference type="Proteomes" id="UP000422837"/>
    </source>
</evidence>
<protein>
    <submittedName>
        <fullName evidence="1">Uncharacterized protein</fullName>
    </submittedName>
</protein>
<dbReference type="RefSeq" id="WP_142972057.1">
    <property type="nucleotide sequence ID" value="NZ_CP046123.1"/>
</dbReference>
<dbReference type="EMBL" id="CP046123">
    <property type="protein sequence ID" value="QGN30296.1"/>
    <property type="molecule type" value="Genomic_DNA"/>
</dbReference>
<evidence type="ECO:0000313" key="1">
    <source>
        <dbReference type="EMBL" id="QGN30296.1"/>
    </source>
</evidence>
<accession>A0ABD6Z1Q2</accession>
<organism evidence="1 2">
    <name type="scientific">Enterococcus casseliflavus</name>
    <name type="common">Enterococcus flavescens</name>
    <dbReference type="NCBI Taxonomy" id="37734"/>
    <lineage>
        <taxon>Bacteria</taxon>
        <taxon>Bacillati</taxon>
        <taxon>Bacillota</taxon>
        <taxon>Bacilli</taxon>
        <taxon>Lactobacillales</taxon>
        <taxon>Enterococcaceae</taxon>
        <taxon>Enterococcus</taxon>
    </lineage>
</organism>
<reference evidence="1 2" key="1">
    <citation type="submission" date="2019-11" db="EMBL/GenBank/DDBJ databases">
        <title>Detection and genome characteristic of a blood enterococcus casselifavus isolate from Zhengzhou,china.</title>
        <authorList>
            <person name="Wen P."/>
        </authorList>
    </citation>
    <scope>NUCLEOTIDE SEQUENCE [LARGE SCALE GENOMIC DNA]</scope>
    <source>
        <strain evidence="1 2">EC291</strain>
    </source>
</reference>
<dbReference type="AlphaFoldDB" id="A0ABD6Z1Q2"/>
<dbReference type="Proteomes" id="UP000422837">
    <property type="component" value="Chromosome"/>
</dbReference>
<sequence length="115" mass="13334">MKEFSKVNVLGTEYTIYKDTSEIDKPFMSGADGLTDFTTKEIFIATLDDGNPDNMQAMEHYEKRTIRHEIIHAILFESGLDHNSKWGRDEEIVDWIAIQFPKLLDVFKSVDIETF</sequence>